<dbReference type="EMBL" id="JAWDGP010003746">
    <property type="protein sequence ID" value="KAK3771348.1"/>
    <property type="molecule type" value="Genomic_DNA"/>
</dbReference>
<protein>
    <submittedName>
        <fullName evidence="1">Uncharacterized protein</fullName>
    </submittedName>
</protein>
<accession>A0AAE0ZLA4</accession>
<dbReference type="Proteomes" id="UP001283361">
    <property type="component" value="Unassembled WGS sequence"/>
</dbReference>
<reference evidence="1" key="1">
    <citation type="journal article" date="2023" name="G3 (Bethesda)">
        <title>A reference genome for the long-term kleptoplast-retaining sea slug Elysia crispata morphotype clarki.</title>
        <authorList>
            <person name="Eastman K.E."/>
            <person name="Pendleton A.L."/>
            <person name="Shaikh M.A."/>
            <person name="Suttiyut T."/>
            <person name="Ogas R."/>
            <person name="Tomko P."/>
            <person name="Gavelis G."/>
            <person name="Widhalm J.R."/>
            <person name="Wisecaver J.H."/>
        </authorList>
    </citation>
    <scope>NUCLEOTIDE SEQUENCE</scope>
    <source>
        <strain evidence="1">ECLA1</strain>
    </source>
</reference>
<organism evidence="1 2">
    <name type="scientific">Elysia crispata</name>
    <name type="common">lettuce slug</name>
    <dbReference type="NCBI Taxonomy" id="231223"/>
    <lineage>
        <taxon>Eukaryota</taxon>
        <taxon>Metazoa</taxon>
        <taxon>Spiralia</taxon>
        <taxon>Lophotrochozoa</taxon>
        <taxon>Mollusca</taxon>
        <taxon>Gastropoda</taxon>
        <taxon>Heterobranchia</taxon>
        <taxon>Euthyneura</taxon>
        <taxon>Panpulmonata</taxon>
        <taxon>Sacoglossa</taxon>
        <taxon>Placobranchoidea</taxon>
        <taxon>Plakobranchidae</taxon>
        <taxon>Elysia</taxon>
    </lineage>
</organism>
<gene>
    <name evidence="1" type="ORF">RRG08_052852</name>
</gene>
<dbReference type="AlphaFoldDB" id="A0AAE0ZLA4"/>
<sequence>MGLDSRSRSGIPTAKSIRRWYEQFNVSWLLGQGSWVTNDRGMSYAKLYGATETVTADRYMNVLTRFWRALGRFCGHEARGQKWFMQDGAASSYGKTGLGTWLTDHFEGRVISRFYLRKHGHQAQS</sequence>
<comment type="caution">
    <text evidence="1">The sequence shown here is derived from an EMBL/GenBank/DDBJ whole genome shotgun (WGS) entry which is preliminary data.</text>
</comment>
<keyword evidence="2" id="KW-1185">Reference proteome</keyword>
<evidence type="ECO:0000313" key="2">
    <source>
        <dbReference type="Proteomes" id="UP001283361"/>
    </source>
</evidence>
<name>A0AAE0ZLA4_9GAST</name>
<proteinExistence type="predicted"/>
<evidence type="ECO:0000313" key="1">
    <source>
        <dbReference type="EMBL" id="KAK3771348.1"/>
    </source>
</evidence>